<proteinExistence type="predicted"/>
<keyword evidence="2" id="KW-1185">Reference proteome</keyword>
<name>A0A0C2FNP9_9BILA</name>
<dbReference type="EMBL" id="KN750390">
    <property type="protein sequence ID" value="KIH50220.1"/>
    <property type="molecule type" value="Genomic_DNA"/>
</dbReference>
<dbReference type="PANTHER" id="PTHR45580:SF6">
    <property type="entry name" value="CARBOXYLESTERASE TYPE B DOMAIN-CONTAINING PROTEIN"/>
    <property type="match status" value="1"/>
</dbReference>
<sequence length="128" mass="14957">MICSSTRDEFNFMNNDEEFDIGAFLVVKHTAEVRQKYFEDKRQGKWYLFNHSARNYYSVEANLEKGILPSNKLNYHSATVDYWLHNITSFDASLTKNVRLQDIDTVSNPSFLHTVFTIFLSTLGLVEF</sequence>
<gene>
    <name evidence="1" type="ORF">ANCDUO_19703</name>
</gene>
<dbReference type="AlphaFoldDB" id="A0A0C2FNP9"/>
<evidence type="ECO:0000313" key="2">
    <source>
        <dbReference type="Proteomes" id="UP000054047"/>
    </source>
</evidence>
<accession>A0A0C2FNP9</accession>
<dbReference type="PANTHER" id="PTHR45580">
    <property type="entry name" value="PROTEIN CBG05369"/>
    <property type="match status" value="1"/>
</dbReference>
<protein>
    <submittedName>
        <fullName evidence="1">Uncharacterized protein</fullName>
    </submittedName>
</protein>
<evidence type="ECO:0000313" key="1">
    <source>
        <dbReference type="EMBL" id="KIH50220.1"/>
    </source>
</evidence>
<reference evidence="1 2" key="1">
    <citation type="submission" date="2013-12" db="EMBL/GenBank/DDBJ databases">
        <title>Draft genome of the parsitic nematode Ancylostoma duodenale.</title>
        <authorList>
            <person name="Mitreva M."/>
        </authorList>
    </citation>
    <scope>NUCLEOTIDE SEQUENCE [LARGE SCALE GENOMIC DNA]</scope>
    <source>
        <strain evidence="1 2">Zhejiang</strain>
    </source>
</reference>
<organism evidence="1 2">
    <name type="scientific">Ancylostoma duodenale</name>
    <dbReference type="NCBI Taxonomy" id="51022"/>
    <lineage>
        <taxon>Eukaryota</taxon>
        <taxon>Metazoa</taxon>
        <taxon>Ecdysozoa</taxon>
        <taxon>Nematoda</taxon>
        <taxon>Chromadorea</taxon>
        <taxon>Rhabditida</taxon>
        <taxon>Rhabditina</taxon>
        <taxon>Rhabditomorpha</taxon>
        <taxon>Strongyloidea</taxon>
        <taxon>Ancylostomatidae</taxon>
        <taxon>Ancylostomatinae</taxon>
        <taxon>Ancylostoma</taxon>
    </lineage>
</organism>
<dbReference type="Proteomes" id="UP000054047">
    <property type="component" value="Unassembled WGS sequence"/>
</dbReference>
<dbReference type="OrthoDB" id="19653at2759"/>